<dbReference type="InterPro" id="IPR000477">
    <property type="entry name" value="RT_dom"/>
</dbReference>
<gene>
    <name evidence="2" type="primary">RTase_7</name>
    <name evidence="2" type="ORF">GWK47_028193</name>
</gene>
<keyword evidence="2" id="KW-0695">RNA-directed DNA polymerase</keyword>
<dbReference type="Proteomes" id="UP000770661">
    <property type="component" value="Unassembled WGS sequence"/>
</dbReference>
<keyword evidence="3" id="KW-1185">Reference proteome</keyword>
<evidence type="ECO:0000259" key="1">
    <source>
        <dbReference type="PROSITE" id="PS50878"/>
    </source>
</evidence>
<dbReference type="Pfam" id="PF00078">
    <property type="entry name" value="RVT_1"/>
    <property type="match status" value="1"/>
</dbReference>
<dbReference type="PROSITE" id="PS50878">
    <property type="entry name" value="RT_POL"/>
    <property type="match status" value="1"/>
</dbReference>
<comment type="caution">
    <text evidence="2">The sequence shown here is derived from an EMBL/GenBank/DDBJ whole genome shotgun (WGS) entry which is preliminary data.</text>
</comment>
<feature type="domain" description="Reverse transcriptase" evidence="1">
    <location>
        <begin position="1"/>
        <end position="89"/>
    </location>
</feature>
<protein>
    <submittedName>
        <fullName evidence="2">Putative RNA-directed DNA polymerase from transposon BS</fullName>
    </submittedName>
</protein>
<name>A0A8J4YLC2_CHIOP</name>
<dbReference type="EMBL" id="JACEEZ010000161">
    <property type="protein sequence ID" value="KAG0730478.1"/>
    <property type="molecule type" value="Genomic_DNA"/>
</dbReference>
<dbReference type="OrthoDB" id="6780114at2759"/>
<dbReference type="GO" id="GO:0003964">
    <property type="term" value="F:RNA-directed DNA polymerase activity"/>
    <property type="evidence" value="ECO:0007669"/>
    <property type="project" value="UniProtKB-KW"/>
</dbReference>
<reference evidence="2" key="1">
    <citation type="submission" date="2020-07" db="EMBL/GenBank/DDBJ databases">
        <title>The High-quality genome of the commercially important snow crab, Chionoecetes opilio.</title>
        <authorList>
            <person name="Jeong J.-H."/>
            <person name="Ryu S."/>
        </authorList>
    </citation>
    <scope>NUCLEOTIDE SEQUENCE</scope>
    <source>
        <strain evidence="2">MADBK_172401_WGS</strain>
        <tissue evidence="2">Digestive gland</tissue>
    </source>
</reference>
<keyword evidence="2" id="KW-0548">Nucleotidyltransferase</keyword>
<accession>A0A8J4YLC2</accession>
<dbReference type="AlphaFoldDB" id="A0A8J4YLC2"/>
<evidence type="ECO:0000313" key="2">
    <source>
        <dbReference type="EMBL" id="KAG0730478.1"/>
    </source>
</evidence>
<evidence type="ECO:0000313" key="3">
    <source>
        <dbReference type="Proteomes" id="UP000770661"/>
    </source>
</evidence>
<organism evidence="2 3">
    <name type="scientific">Chionoecetes opilio</name>
    <name type="common">Atlantic snow crab</name>
    <name type="synonym">Cancer opilio</name>
    <dbReference type="NCBI Taxonomy" id="41210"/>
    <lineage>
        <taxon>Eukaryota</taxon>
        <taxon>Metazoa</taxon>
        <taxon>Ecdysozoa</taxon>
        <taxon>Arthropoda</taxon>
        <taxon>Crustacea</taxon>
        <taxon>Multicrustacea</taxon>
        <taxon>Malacostraca</taxon>
        <taxon>Eumalacostraca</taxon>
        <taxon>Eucarida</taxon>
        <taxon>Decapoda</taxon>
        <taxon>Pleocyemata</taxon>
        <taxon>Brachyura</taxon>
        <taxon>Eubrachyura</taxon>
        <taxon>Majoidea</taxon>
        <taxon>Majidae</taxon>
        <taxon>Chionoecetes</taxon>
    </lineage>
</organism>
<proteinExistence type="predicted"/>
<sequence>MVSLPLGACTKILGYADDLALITTGPWHAQSAQTAITAVGNSCVELGLKINTTKTKALHFGSQTPRPPLKLQDTNINWVNSFPYLGIWLDSQLTFKKHVAATKERAKSRIRILRIMTGLHEGANYDALRTF</sequence>
<keyword evidence="2" id="KW-0808">Transferase</keyword>